<dbReference type="Proteomes" id="UP000324222">
    <property type="component" value="Unassembled WGS sequence"/>
</dbReference>
<sequence length="99" mass="10396">MENPSLLLPTVAASLPSITAVHQGRSNATSTASLLAHLSLPFSSSFSYSVPFLPHTSVLPPCPHIPSPTLLLSFSSSSSCFPQFSVSTSSYSILVSLPY</sequence>
<accession>A0A5B7H8C6</accession>
<dbReference type="EMBL" id="VSRR010022856">
    <property type="protein sequence ID" value="MPC65044.1"/>
    <property type="molecule type" value="Genomic_DNA"/>
</dbReference>
<protein>
    <submittedName>
        <fullName evidence="1">Uncharacterized protein</fullName>
    </submittedName>
</protein>
<dbReference type="AlphaFoldDB" id="A0A5B7H8C6"/>
<evidence type="ECO:0000313" key="2">
    <source>
        <dbReference type="Proteomes" id="UP000324222"/>
    </source>
</evidence>
<comment type="caution">
    <text evidence="1">The sequence shown here is derived from an EMBL/GenBank/DDBJ whole genome shotgun (WGS) entry which is preliminary data.</text>
</comment>
<proteinExistence type="predicted"/>
<organism evidence="1 2">
    <name type="scientific">Portunus trituberculatus</name>
    <name type="common">Swimming crab</name>
    <name type="synonym">Neptunus trituberculatus</name>
    <dbReference type="NCBI Taxonomy" id="210409"/>
    <lineage>
        <taxon>Eukaryota</taxon>
        <taxon>Metazoa</taxon>
        <taxon>Ecdysozoa</taxon>
        <taxon>Arthropoda</taxon>
        <taxon>Crustacea</taxon>
        <taxon>Multicrustacea</taxon>
        <taxon>Malacostraca</taxon>
        <taxon>Eumalacostraca</taxon>
        <taxon>Eucarida</taxon>
        <taxon>Decapoda</taxon>
        <taxon>Pleocyemata</taxon>
        <taxon>Brachyura</taxon>
        <taxon>Eubrachyura</taxon>
        <taxon>Portunoidea</taxon>
        <taxon>Portunidae</taxon>
        <taxon>Portuninae</taxon>
        <taxon>Portunus</taxon>
    </lineage>
</organism>
<evidence type="ECO:0000313" key="1">
    <source>
        <dbReference type="EMBL" id="MPC65044.1"/>
    </source>
</evidence>
<reference evidence="1 2" key="1">
    <citation type="submission" date="2019-05" db="EMBL/GenBank/DDBJ databases">
        <title>Another draft genome of Portunus trituberculatus and its Hox gene families provides insights of decapod evolution.</title>
        <authorList>
            <person name="Jeong J.-H."/>
            <person name="Song I."/>
            <person name="Kim S."/>
            <person name="Choi T."/>
            <person name="Kim D."/>
            <person name="Ryu S."/>
            <person name="Kim W."/>
        </authorList>
    </citation>
    <scope>NUCLEOTIDE SEQUENCE [LARGE SCALE GENOMIC DNA]</scope>
    <source>
        <tissue evidence="1">Muscle</tissue>
    </source>
</reference>
<gene>
    <name evidence="1" type="ORF">E2C01_059168</name>
</gene>
<name>A0A5B7H8C6_PORTR</name>
<keyword evidence="2" id="KW-1185">Reference proteome</keyword>